<dbReference type="Proteomes" id="UP000265882">
    <property type="component" value="Unassembled WGS sequence"/>
</dbReference>
<keyword evidence="1" id="KW-0175">Coiled coil</keyword>
<name>A0A3A4NDA8_ABYX5</name>
<comment type="caution">
    <text evidence="2">The sequence shown here is derived from an EMBL/GenBank/DDBJ whole genome shotgun (WGS) entry which is preliminary data.</text>
</comment>
<sequence length="132" mass="15031">MWQVLFARKWAIFFLLWLTVGLSGIALIGCARNSSIIAGQETETQVSAPNAPTAEVIKAVSENPPPAPRRNVRRDVEEVEAELERERINNQALKEENDWLRVQVIHLQQELITANQNIYSLNRKLDAIFKPN</sequence>
<reference evidence="2 3" key="1">
    <citation type="journal article" date="2017" name="ISME J.">
        <title>Energy and carbon metabolisms in a deep terrestrial subsurface fluid microbial community.</title>
        <authorList>
            <person name="Momper L."/>
            <person name="Jungbluth S.P."/>
            <person name="Lee M.D."/>
            <person name="Amend J.P."/>
        </authorList>
    </citation>
    <scope>NUCLEOTIDE SEQUENCE [LARGE SCALE GENOMIC DNA]</scope>
    <source>
        <strain evidence="2">SURF_5</strain>
    </source>
</reference>
<accession>A0A3A4NDA8</accession>
<feature type="coiled-coil region" evidence="1">
    <location>
        <begin position="69"/>
        <end position="110"/>
    </location>
</feature>
<dbReference type="AlphaFoldDB" id="A0A3A4NDA8"/>
<gene>
    <name evidence="2" type="ORF">C4520_13285</name>
</gene>
<organism evidence="2 3">
    <name type="scientific">Abyssobacteria bacterium (strain SURF_5)</name>
    <dbReference type="NCBI Taxonomy" id="2093360"/>
    <lineage>
        <taxon>Bacteria</taxon>
        <taxon>Pseudomonadati</taxon>
        <taxon>Candidatus Hydrogenedentota</taxon>
        <taxon>Candidatus Abyssobacteria</taxon>
    </lineage>
</organism>
<evidence type="ECO:0000256" key="1">
    <source>
        <dbReference type="SAM" id="Coils"/>
    </source>
</evidence>
<evidence type="ECO:0000313" key="3">
    <source>
        <dbReference type="Proteomes" id="UP000265882"/>
    </source>
</evidence>
<evidence type="ECO:0000313" key="2">
    <source>
        <dbReference type="EMBL" id="RJP19158.1"/>
    </source>
</evidence>
<dbReference type="EMBL" id="QZKU01000092">
    <property type="protein sequence ID" value="RJP19158.1"/>
    <property type="molecule type" value="Genomic_DNA"/>
</dbReference>
<proteinExistence type="predicted"/>
<protein>
    <submittedName>
        <fullName evidence="2">Uncharacterized protein</fullName>
    </submittedName>
</protein>